<organism evidence="7 8">
    <name type="scientific">Flexivirga endophytica</name>
    <dbReference type="NCBI Taxonomy" id="1849103"/>
    <lineage>
        <taxon>Bacteria</taxon>
        <taxon>Bacillati</taxon>
        <taxon>Actinomycetota</taxon>
        <taxon>Actinomycetes</taxon>
        <taxon>Micrococcales</taxon>
        <taxon>Dermacoccaceae</taxon>
        <taxon>Flexivirga</taxon>
    </lineage>
</organism>
<dbReference type="Gene3D" id="2.40.50.140">
    <property type="entry name" value="Nucleic acid-binding proteins"/>
    <property type="match status" value="1"/>
</dbReference>
<evidence type="ECO:0000256" key="5">
    <source>
        <dbReference type="SAM" id="MobiDB-lite"/>
    </source>
</evidence>
<dbReference type="PROSITE" id="PS01231">
    <property type="entry name" value="TRMA_2"/>
    <property type="match status" value="1"/>
</dbReference>
<dbReference type="PROSITE" id="PS50926">
    <property type="entry name" value="TRAM"/>
    <property type="match status" value="1"/>
</dbReference>
<comment type="caution">
    <text evidence="7">The sequence shown here is derived from an EMBL/GenBank/DDBJ whole genome shotgun (WGS) entry which is preliminary data.</text>
</comment>
<evidence type="ECO:0000256" key="1">
    <source>
        <dbReference type="ARBA" id="ARBA00022603"/>
    </source>
</evidence>
<dbReference type="InterPro" id="IPR030391">
    <property type="entry name" value="MeTrfase_TrmA_CS"/>
</dbReference>
<dbReference type="GO" id="GO:0070041">
    <property type="term" value="F:rRNA (uridine-C5-)-methyltransferase activity"/>
    <property type="evidence" value="ECO:0007669"/>
    <property type="project" value="TreeGrafter"/>
</dbReference>
<sequence>MNQQKRPASRRRSNQRRGNKRVATQGDSLVGTEFEVEVGDVAHGGHCVARHDGRVVFVRHALPGEQVVARVTDGGTTSRFLRADAVRIVQASPERREAPCRFSGPGACGGCDWQHTSAAFGRELKTRVVREQLRRLAGIDWPGVVEQVPGDEDGLRWRTRVEFSVSPDRRLGLRKHRSHDIVPVDDCLIAVPEIAATGLLEEPAEPDTTGVDVAVAADGEVVAVDLPVRDSGIPNLVERVAPNGLSARGFRVSARGFWQVHPGAAATFVGAALDGLQPKPGERALDLYAGVGVFTAFLAEAVGPEGLVLGLEGDSRAVRDAGPNIAGFGHATLERADIGHDGWGSVVDETLDRVDLVVLDPPRSGAGRAVVRDVLARRPRRAAYIACDPAALARDLAYAAESGYEVVSLRAFDAFPMTHHIECVAILEAAGAVADQIRR</sequence>
<feature type="compositionally biased region" description="Basic residues" evidence="5">
    <location>
        <begin position="7"/>
        <end position="20"/>
    </location>
</feature>
<feature type="domain" description="TRAM" evidence="6">
    <location>
        <begin position="27"/>
        <end position="87"/>
    </location>
</feature>
<evidence type="ECO:0000256" key="2">
    <source>
        <dbReference type="ARBA" id="ARBA00022679"/>
    </source>
</evidence>
<dbReference type="Gene3D" id="2.40.50.1070">
    <property type="match status" value="2"/>
</dbReference>
<feature type="binding site" evidence="4">
    <location>
        <position position="288"/>
    </location>
    <ligand>
        <name>S-adenosyl-L-methionine</name>
        <dbReference type="ChEBI" id="CHEBI:59789"/>
    </ligand>
</feature>
<feature type="active site" description="Nucleophile" evidence="4">
    <location>
        <position position="387"/>
    </location>
</feature>
<feature type="binding site" evidence="4">
    <location>
        <position position="259"/>
    </location>
    <ligand>
        <name>S-adenosyl-L-methionine</name>
        <dbReference type="ChEBI" id="CHEBI:59789"/>
    </ligand>
</feature>
<keyword evidence="8" id="KW-1185">Reference proteome</keyword>
<feature type="binding site" evidence="4">
    <location>
        <position position="360"/>
    </location>
    <ligand>
        <name>S-adenosyl-L-methionine</name>
        <dbReference type="ChEBI" id="CHEBI:59789"/>
    </ligand>
</feature>
<dbReference type="InterPro" id="IPR002792">
    <property type="entry name" value="TRAM_dom"/>
</dbReference>
<evidence type="ECO:0000259" key="6">
    <source>
        <dbReference type="PROSITE" id="PS50926"/>
    </source>
</evidence>
<dbReference type="InterPro" id="IPR010280">
    <property type="entry name" value="U5_MeTrfase_fam"/>
</dbReference>
<keyword evidence="1 4" id="KW-0489">Methyltransferase</keyword>
<dbReference type="EMBL" id="BMHI01000001">
    <property type="protein sequence ID" value="GGB21090.1"/>
    <property type="molecule type" value="Genomic_DNA"/>
</dbReference>
<dbReference type="GO" id="GO:0070475">
    <property type="term" value="P:rRNA base methylation"/>
    <property type="evidence" value="ECO:0007669"/>
    <property type="project" value="TreeGrafter"/>
</dbReference>
<evidence type="ECO:0000313" key="8">
    <source>
        <dbReference type="Proteomes" id="UP000636793"/>
    </source>
</evidence>
<reference evidence="7" key="1">
    <citation type="journal article" date="2014" name="Int. J. Syst. Evol. Microbiol.">
        <title>Complete genome sequence of Corynebacterium casei LMG S-19264T (=DSM 44701T), isolated from a smear-ripened cheese.</title>
        <authorList>
            <consortium name="US DOE Joint Genome Institute (JGI-PGF)"/>
            <person name="Walter F."/>
            <person name="Albersmeier A."/>
            <person name="Kalinowski J."/>
            <person name="Ruckert C."/>
        </authorList>
    </citation>
    <scope>NUCLEOTIDE SEQUENCE</scope>
    <source>
        <strain evidence="7">CGMCC 1.15085</strain>
    </source>
</reference>
<dbReference type="AlphaFoldDB" id="A0A916WQT9"/>
<evidence type="ECO:0000256" key="4">
    <source>
        <dbReference type="PROSITE-ProRule" id="PRU01024"/>
    </source>
</evidence>
<keyword evidence="3 4" id="KW-0949">S-adenosyl-L-methionine</keyword>
<dbReference type="SUPFAM" id="SSF50249">
    <property type="entry name" value="Nucleic acid-binding proteins"/>
    <property type="match status" value="1"/>
</dbReference>
<dbReference type="InterPro" id="IPR029063">
    <property type="entry name" value="SAM-dependent_MTases_sf"/>
</dbReference>
<dbReference type="Pfam" id="PF01938">
    <property type="entry name" value="TRAM"/>
    <property type="match status" value="1"/>
</dbReference>
<proteinExistence type="inferred from homology"/>
<evidence type="ECO:0000313" key="7">
    <source>
        <dbReference type="EMBL" id="GGB21090.1"/>
    </source>
</evidence>
<dbReference type="CDD" id="cd02440">
    <property type="entry name" value="AdoMet_MTases"/>
    <property type="match status" value="1"/>
</dbReference>
<dbReference type="PANTHER" id="PTHR11061:SF30">
    <property type="entry name" value="TRNA (URACIL(54)-C(5))-METHYLTRANSFERASE"/>
    <property type="match status" value="1"/>
</dbReference>
<keyword evidence="2 4" id="KW-0808">Transferase</keyword>
<dbReference type="InterPro" id="IPR012340">
    <property type="entry name" value="NA-bd_OB-fold"/>
</dbReference>
<comment type="similarity">
    <text evidence="4">Belongs to the class I-like SAM-binding methyltransferase superfamily. RNA M5U methyltransferase family.</text>
</comment>
<gene>
    <name evidence="7" type="ORF">GCM10011492_08780</name>
</gene>
<dbReference type="Proteomes" id="UP000636793">
    <property type="component" value="Unassembled WGS sequence"/>
</dbReference>
<feature type="binding site" evidence="4">
    <location>
        <position position="312"/>
    </location>
    <ligand>
        <name>S-adenosyl-L-methionine</name>
        <dbReference type="ChEBI" id="CHEBI:59789"/>
    </ligand>
</feature>
<evidence type="ECO:0000256" key="3">
    <source>
        <dbReference type="ARBA" id="ARBA00022691"/>
    </source>
</evidence>
<feature type="region of interest" description="Disordered" evidence="5">
    <location>
        <begin position="1"/>
        <end position="26"/>
    </location>
</feature>
<dbReference type="PANTHER" id="PTHR11061">
    <property type="entry name" value="RNA M5U METHYLTRANSFERASE"/>
    <property type="match status" value="1"/>
</dbReference>
<name>A0A916WQT9_9MICO</name>
<reference evidence="7" key="2">
    <citation type="submission" date="2020-09" db="EMBL/GenBank/DDBJ databases">
        <authorList>
            <person name="Sun Q."/>
            <person name="Zhou Y."/>
        </authorList>
    </citation>
    <scope>NUCLEOTIDE SEQUENCE</scope>
    <source>
        <strain evidence="7">CGMCC 1.15085</strain>
    </source>
</reference>
<dbReference type="Pfam" id="PF01135">
    <property type="entry name" value="PCMT"/>
    <property type="match status" value="1"/>
</dbReference>
<dbReference type="RefSeq" id="WP_188835682.1">
    <property type="nucleotide sequence ID" value="NZ_BMHI01000001.1"/>
</dbReference>
<dbReference type="Gene3D" id="3.40.50.150">
    <property type="entry name" value="Vaccinia Virus protein VP39"/>
    <property type="match status" value="2"/>
</dbReference>
<dbReference type="Pfam" id="PF05958">
    <property type="entry name" value="tRNA_U5-meth_tr"/>
    <property type="match status" value="1"/>
</dbReference>
<dbReference type="SUPFAM" id="SSF53335">
    <property type="entry name" value="S-adenosyl-L-methionine-dependent methyltransferases"/>
    <property type="match status" value="1"/>
</dbReference>
<protein>
    <submittedName>
        <fullName evidence="7">RNA methyltransferase</fullName>
    </submittedName>
</protein>
<accession>A0A916WQT9</accession>
<dbReference type="PROSITE" id="PS51687">
    <property type="entry name" value="SAM_MT_RNA_M5U"/>
    <property type="match status" value="1"/>
</dbReference>